<dbReference type="EMBL" id="JXAL01000024">
    <property type="protein sequence ID" value="KIL35109.1"/>
    <property type="molecule type" value="Genomic_DNA"/>
</dbReference>
<evidence type="ECO:0000313" key="2">
    <source>
        <dbReference type="EMBL" id="KIL35109.1"/>
    </source>
</evidence>
<comment type="caution">
    <text evidence="3">The sequence shown here is derived from an EMBL/GenBank/DDBJ whole genome shotgun (WGS) entry which is preliminary data.</text>
</comment>
<evidence type="ECO:0000313" key="3">
    <source>
        <dbReference type="EMBL" id="KIL36518.1"/>
    </source>
</evidence>
<evidence type="ECO:0000313" key="4">
    <source>
        <dbReference type="Proteomes" id="UP000054526"/>
    </source>
</evidence>
<reference evidence="3 4" key="1">
    <citation type="submission" date="2014-12" db="EMBL/GenBank/DDBJ databases">
        <title>Draft genome sequence of Cohnella kolymensis strain B-2846.</title>
        <authorList>
            <person name="Karlyshev A.V."/>
            <person name="Kudryashova E.B."/>
        </authorList>
    </citation>
    <scope>NUCLEOTIDE SEQUENCE [LARGE SCALE GENOMIC DNA]</scope>
    <source>
        <strain evidence="3 4">VKM B-2846</strain>
    </source>
</reference>
<dbReference type="SUPFAM" id="SSF55729">
    <property type="entry name" value="Acyl-CoA N-acyltransferases (Nat)"/>
    <property type="match status" value="1"/>
</dbReference>
<dbReference type="EMBL" id="JXAL01000007">
    <property type="protein sequence ID" value="KIL36518.1"/>
    <property type="molecule type" value="Genomic_DNA"/>
</dbReference>
<dbReference type="InterPro" id="IPR016181">
    <property type="entry name" value="Acyl_CoA_acyltransferase"/>
</dbReference>
<keyword evidence="4" id="KW-1185">Reference proteome</keyword>
<dbReference type="Gene3D" id="3.40.630.30">
    <property type="match status" value="1"/>
</dbReference>
<sequence length="166" mass="19025">MSTYLFLPMTEEYAALISHWKYDEPYSVYSMDGSKECITELLNCEYYYALHEQNGLFGYVCKGESARVPGGYGAGIYNDSIYVDIGLGLRPDITGQGKGLEFLILCMHFLREQFNIHHFRLVVASFNERAIKVYERAGFVKGITFQSNVDGQDMDFTVMRYTYSTT</sequence>
<organism evidence="3 4">
    <name type="scientific">Cohnella kolymensis</name>
    <dbReference type="NCBI Taxonomy" id="1590652"/>
    <lineage>
        <taxon>Bacteria</taxon>
        <taxon>Bacillati</taxon>
        <taxon>Bacillota</taxon>
        <taxon>Bacilli</taxon>
        <taxon>Bacillales</taxon>
        <taxon>Paenibacillaceae</taxon>
        <taxon>Cohnella</taxon>
    </lineage>
</organism>
<proteinExistence type="predicted"/>
<protein>
    <submittedName>
        <fullName evidence="3">GCN5 family acetyltransferase</fullName>
    </submittedName>
</protein>
<dbReference type="Proteomes" id="UP000054526">
    <property type="component" value="Unassembled WGS sequence"/>
</dbReference>
<feature type="domain" description="N-acetyltransferase" evidence="1">
    <location>
        <begin position="26"/>
        <end position="140"/>
    </location>
</feature>
<gene>
    <name evidence="3" type="ORF">SD71_07060</name>
    <name evidence="2" type="ORF">SD71_15805</name>
</gene>
<dbReference type="InterPro" id="IPR000182">
    <property type="entry name" value="GNAT_dom"/>
</dbReference>
<name>A0ABR5A6W3_9BACL</name>
<accession>A0ABR5A6W3</accession>
<dbReference type="Pfam" id="PF13302">
    <property type="entry name" value="Acetyltransf_3"/>
    <property type="match status" value="1"/>
</dbReference>
<evidence type="ECO:0000259" key="1">
    <source>
        <dbReference type="Pfam" id="PF13302"/>
    </source>
</evidence>
<dbReference type="RefSeq" id="WP_041061510.1">
    <property type="nucleotide sequence ID" value="NZ_JXAL01000007.1"/>
</dbReference>